<accession>A0A9P5U1G2</accession>
<organism evidence="1 2">
    <name type="scientific">Rhodocollybia butyracea</name>
    <dbReference type="NCBI Taxonomy" id="206335"/>
    <lineage>
        <taxon>Eukaryota</taxon>
        <taxon>Fungi</taxon>
        <taxon>Dikarya</taxon>
        <taxon>Basidiomycota</taxon>
        <taxon>Agaricomycotina</taxon>
        <taxon>Agaricomycetes</taxon>
        <taxon>Agaricomycetidae</taxon>
        <taxon>Agaricales</taxon>
        <taxon>Marasmiineae</taxon>
        <taxon>Omphalotaceae</taxon>
        <taxon>Rhodocollybia</taxon>
    </lineage>
</organism>
<keyword evidence="2" id="KW-1185">Reference proteome</keyword>
<dbReference type="PANTHER" id="PTHR33559">
    <property type="entry name" value="PROTEASOME ASSEMBLY CHAPERONE 4"/>
    <property type="match status" value="1"/>
</dbReference>
<dbReference type="Proteomes" id="UP000772434">
    <property type="component" value="Unassembled WGS sequence"/>
</dbReference>
<dbReference type="EMBL" id="JADNRY010000172">
    <property type="protein sequence ID" value="KAF9062432.1"/>
    <property type="molecule type" value="Genomic_DNA"/>
</dbReference>
<dbReference type="AlphaFoldDB" id="A0A9P5U1G2"/>
<gene>
    <name evidence="1" type="ORF">BDP27DRAFT_1233627</name>
</gene>
<evidence type="ECO:0000313" key="2">
    <source>
        <dbReference type="Proteomes" id="UP000772434"/>
    </source>
</evidence>
<proteinExistence type="predicted"/>
<comment type="caution">
    <text evidence="1">The sequence shown here is derived from an EMBL/GenBank/DDBJ whole genome shotgun (WGS) entry which is preliminary data.</text>
</comment>
<sequence length="131" mass="14571">MISTQVHHITSDSPSIPAFVLQLTQLVDSYMLWVSPTELLEGDAERAPLLGNLCRDWACAMPVRKSMDTQAASSLFRTPTTDISLAMAQRLAKRFGKQVFLSVDIQSYAGKPEVLLAMEKGILQKFKTLEQ</sequence>
<evidence type="ECO:0000313" key="1">
    <source>
        <dbReference type="EMBL" id="KAF9062432.1"/>
    </source>
</evidence>
<dbReference type="OrthoDB" id="368507at2759"/>
<dbReference type="InterPro" id="IPR032157">
    <property type="entry name" value="PAC4"/>
</dbReference>
<dbReference type="PANTHER" id="PTHR33559:SF1">
    <property type="entry name" value="PROTEASOME ASSEMBLY CHAPERONE 4"/>
    <property type="match status" value="1"/>
</dbReference>
<dbReference type="Pfam" id="PF16093">
    <property type="entry name" value="PAC4"/>
    <property type="match status" value="1"/>
</dbReference>
<protein>
    <submittedName>
        <fullName evidence="1">Uncharacterized protein</fullName>
    </submittedName>
</protein>
<dbReference type="GO" id="GO:0043248">
    <property type="term" value="P:proteasome assembly"/>
    <property type="evidence" value="ECO:0007669"/>
    <property type="project" value="InterPro"/>
</dbReference>
<reference evidence="1" key="1">
    <citation type="submission" date="2020-11" db="EMBL/GenBank/DDBJ databases">
        <authorList>
            <consortium name="DOE Joint Genome Institute"/>
            <person name="Ahrendt S."/>
            <person name="Riley R."/>
            <person name="Andreopoulos W."/>
            <person name="Labutti K."/>
            <person name="Pangilinan J."/>
            <person name="Ruiz-Duenas F.J."/>
            <person name="Barrasa J.M."/>
            <person name="Sanchez-Garcia M."/>
            <person name="Camarero S."/>
            <person name="Miyauchi S."/>
            <person name="Serrano A."/>
            <person name="Linde D."/>
            <person name="Babiker R."/>
            <person name="Drula E."/>
            <person name="Ayuso-Fernandez I."/>
            <person name="Pacheco R."/>
            <person name="Padilla G."/>
            <person name="Ferreira P."/>
            <person name="Barriuso J."/>
            <person name="Kellner H."/>
            <person name="Castanera R."/>
            <person name="Alfaro M."/>
            <person name="Ramirez L."/>
            <person name="Pisabarro A.G."/>
            <person name="Kuo A."/>
            <person name="Tritt A."/>
            <person name="Lipzen A."/>
            <person name="He G."/>
            <person name="Yan M."/>
            <person name="Ng V."/>
            <person name="Cullen D."/>
            <person name="Martin F."/>
            <person name="Rosso M.-N."/>
            <person name="Henrissat B."/>
            <person name="Hibbett D."/>
            <person name="Martinez A.T."/>
            <person name="Grigoriev I.V."/>
        </authorList>
    </citation>
    <scope>NUCLEOTIDE SEQUENCE</scope>
    <source>
        <strain evidence="1">AH 40177</strain>
    </source>
</reference>
<name>A0A9P5U1G2_9AGAR</name>